<dbReference type="OrthoDB" id="6021021at2759"/>
<evidence type="ECO:0000256" key="4">
    <source>
        <dbReference type="ARBA" id="ARBA00022461"/>
    </source>
</evidence>
<keyword evidence="11 12" id="KW-0407">Ion channel</keyword>
<evidence type="ECO:0000256" key="2">
    <source>
        <dbReference type="ARBA" id="ARBA00007193"/>
    </source>
</evidence>
<dbReference type="GO" id="GO:0015280">
    <property type="term" value="F:ligand-gated sodium channel activity"/>
    <property type="evidence" value="ECO:0007669"/>
    <property type="project" value="TreeGrafter"/>
</dbReference>
<protein>
    <submittedName>
        <fullName evidence="14">ASC domain containing protein</fullName>
    </submittedName>
</protein>
<dbReference type="InterPro" id="IPR001873">
    <property type="entry name" value="ENaC"/>
</dbReference>
<feature type="transmembrane region" description="Helical" evidence="13">
    <location>
        <begin position="36"/>
        <end position="53"/>
    </location>
</feature>
<keyword evidence="15" id="KW-1185">Reference proteome</keyword>
<comment type="similarity">
    <text evidence="2 12">Belongs to the amiloride-sensitive sodium channel (TC 1.A.6) family.</text>
</comment>
<dbReference type="Gene3D" id="2.60.470.10">
    <property type="entry name" value="Acid-sensing ion channels like domains"/>
    <property type="match status" value="1"/>
</dbReference>
<reference evidence="14 15" key="1">
    <citation type="submission" date="2017-03" db="EMBL/GenBank/DDBJ databases">
        <title>Genome of the blue death feigning beetle - Asbolus verrucosus.</title>
        <authorList>
            <person name="Rider S.D."/>
        </authorList>
    </citation>
    <scope>NUCLEOTIDE SEQUENCE [LARGE SCALE GENOMIC DNA]</scope>
    <source>
        <strain evidence="14">Butters</strain>
        <tissue evidence="14">Head and leg muscle</tissue>
    </source>
</reference>
<evidence type="ECO:0000313" key="15">
    <source>
        <dbReference type="Proteomes" id="UP000292052"/>
    </source>
</evidence>
<dbReference type="PANTHER" id="PTHR11690">
    <property type="entry name" value="AMILORIDE-SENSITIVE SODIUM CHANNEL-RELATED"/>
    <property type="match status" value="1"/>
</dbReference>
<keyword evidence="4 12" id="KW-0894">Sodium channel</keyword>
<dbReference type="EMBL" id="QDEB01014833">
    <property type="protein sequence ID" value="RZC41709.1"/>
    <property type="molecule type" value="Genomic_DNA"/>
</dbReference>
<evidence type="ECO:0000256" key="9">
    <source>
        <dbReference type="ARBA" id="ARBA00023136"/>
    </source>
</evidence>
<proteinExistence type="inferred from homology"/>
<evidence type="ECO:0000256" key="5">
    <source>
        <dbReference type="ARBA" id="ARBA00022692"/>
    </source>
</evidence>
<keyword evidence="8 12" id="KW-0406">Ion transport</keyword>
<keyword evidence="5 12" id="KW-0812">Transmembrane</keyword>
<gene>
    <name evidence="14" type="ORF">BDFB_012710</name>
</gene>
<keyword evidence="9 13" id="KW-0472">Membrane</keyword>
<dbReference type="Proteomes" id="UP000292052">
    <property type="component" value="Unassembled WGS sequence"/>
</dbReference>
<evidence type="ECO:0000256" key="3">
    <source>
        <dbReference type="ARBA" id="ARBA00022448"/>
    </source>
</evidence>
<evidence type="ECO:0000256" key="11">
    <source>
        <dbReference type="ARBA" id="ARBA00023303"/>
    </source>
</evidence>
<dbReference type="PRINTS" id="PR01078">
    <property type="entry name" value="AMINACHANNEL"/>
</dbReference>
<keyword evidence="7" id="KW-0915">Sodium</keyword>
<dbReference type="Gene3D" id="1.10.287.770">
    <property type="entry name" value="YojJ-like"/>
    <property type="match status" value="1"/>
</dbReference>
<dbReference type="PROSITE" id="PS01206">
    <property type="entry name" value="ASC"/>
    <property type="match status" value="1"/>
</dbReference>
<evidence type="ECO:0000256" key="8">
    <source>
        <dbReference type="ARBA" id="ARBA00023065"/>
    </source>
</evidence>
<evidence type="ECO:0000313" key="14">
    <source>
        <dbReference type="EMBL" id="RZC41709.1"/>
    </source>
</evidence>
<dbReference type="Pfam" id="PF00858">
    <property type="entry name" value="ASC"/>
    <property type="match status" value="1"/>
</dbReference>
<organism evidence="14 15">
    <name type="scientific">Asbolus verrucosus</name>
    <name type="common">Desert ironclad beetle</name>
    <dbReference type="NCBI Taxonomy" id="1661398"/>
    <lineage>
        <taxon>Eukaryota</taxon>
        <taxon>Metazoa</taxon>
        <taxon>Ecdysozoa</taxon>
        <taxon>Arthropoda</taxon>
        <taxon>Hexapoda</taxon>
        <taxon>Insecta</taxon>
        <taxon>Pterygota</taxon>
        <taxon>Neoptera</taxon>
        <taxon>Endopterygota</taxon>
        <taxon>Coleoptera</taxon>
        <taxon>Polyphaga</taxon>
        <taxon>Cucujiformia</taxon>
        <taxon>Tenebrionidae</taxon>
        <taxon>Pimeliinae</taxon>
        <taxon>Asbolus</taxon>
    </lineage>
</organism>
<comment type="subcellular location">
    <subcellularLocation>
        <location evidence="1">Membrane</location>
        <topology evidence="1">Multi-pass membrane protein</topology>
    </subcellularLocation>
</comment>
<dbReference type="GO" id="GO:0005886">
    <property type="term" value="C:plasma membrane"/>
    <property type="evidence" value="ECO:0007669"/>
    <property type="project" value="TreeGrafter"/>
</dbReference>
<comment type="caution">
    <text evidence="14">The sequence shown here is derived from an EMBL/GenBank/DDBJ whole genome shotgun (WGS) entry which is preliminary data.</text>
</comment>
<evidence type="ECO:0000256" key="10">
    <source>
        <dbReference type="ARBA" id="ARBA00023201"/>
    </source>
</evidence>
<evidence type="ECO:0000256" key="6">
    <source>
        <dbReference type="ARBA" id="ARBA00022989"/>
    </source>
</evidence>
<keyword evidence="10 12" id="KW-0739">Sodium transport</keyword>
<sequence length="534" mass="62863">MERTSVRNYIREYCSRSSVHGVQYIGEKKRPFFERLWWFFVFVVSLSACAFTIREVYKKWEQSPVIINFANTGTPTYEIPFPAVTVCSESKSDEDAFNYTKIMHKIIEKEILEPLEITRFEYMSLLCDYYPRLYYSNKTTFPEQFFDVINELKPKFEIKECSFLSLPIDCSSMFVPIVTSEGICYTFNMIDRGEIFREDVVHYKNFHRVEKSSAQWTLQNGYEQDAKADVYPYRALLSGATYGLNFIITTPKKNQDYACKKSVQGYRIVLHTPMTIPWPSQKFFRIPLHQNVAATIKPVRIATSKRIEAYSPKRRNCYFAHERHLKYFQKYTSSNCKLECLTNYTLQRCQCVNFFMPRQNGSKICGIDSIVCMKLADRAVQMVYILKNLKQIWNTTYEDIKGEFDLECDCLPICSDLHYEAETTETDWNWNTLEGFYFNLTDEGLSIVVLQDIAHKTYFRWFHSSVNLFFKSDDFFSSERHELYGPIDFLANFGGLLGLFTGFSVLSLMEVLYFLSVRLICNRRLHGRWTDPEN</sequence>
<evidence type="ECO:0000256" key="7">
    <source>
        <dbReference type="ARBA" id="ARBA00023053"/>
    </source>
</evidence>
<evidence type="ECO:0000256" key="13">
    <source>
        <dbReference type="SAM" id="Phobius"/>
    </source>
</evidence>
<accession>A0A482WAM2</accession>
<evidence type="ECO:0000256" key="12">
    <source>
        <dbReference type="RuleBase" id="RU000679"/>
    </source>
</evidence>
<dbReference type="InterPro" id="IPR020903">
    <property type="entry name" value="ENaC_CS"/>
</dbReference>
<keyword evidence="6 13" id="KW-1133">Transmembrane helix</keyword>
<dbReference type="PANTHER" id="PTHR11690:SF288">
    <property type="entry name" value="AMILORIDE-SENSITIVE NA+ CHANNEL-RELATED"/>
    <property type="match status" value="1"/>
</dbReference>
<keyword evidence="3 12" id="KW-0813">Transport</keyword>
<dbReference type="AlphaFoldDB" id="A0A482WAM2"/>
<feature type="transmembrane region" description="Helical" evidence="13">
    <location>
        <begin position="489"/>
        <end position="515"/>
    </location>
</feature>
<name>A0A482WAM2_ASBVE</name>
<evidence type="ECO:0000256" key="1">
    <source>
        <dbReference type="ARBA" id="ARBA00004141"/>
    </source>
</evidence>